<dbReference type="KEGG" id="cvn:111127465"/>
<dbReference type="Gene3D" id="1.10.10.2750">
    <property type="match status" value="1"/>
</dbReference>
<dbReference type="SMART" id="SM00462">
    <property type="entry name" value="PTB"/>
    <property type="match status" value="2"/>
</dbReference>
<feature type="region of interest" description="Disordered" evidence="11">
    <location>
        <begin position="569"/>
        <end position="741"/>
    </location>
</feature>
<evidence type="ECO:0000256" key="1">
    <source>
        <dbReference type="ARBA" id="ARBA00004496"/>
    </source>
</evidence>
<accession>A0A8B8DMZ6</accession>
<dbReference type="GO" id="GO:0032869">
    <property type="term" value="P:cellular response to insulin stimulus"/>
    <property type="evidence" value="ECO:0007669"/>
    <property type="project" value="UniProtKB-ARBA"/>
</dbReference>
<feature type="region of interest" description="Disordered" evidence="11">
    <location>
        <begin position="271"/>
        <end position="297"/>
    </location>
</feature>
<feature type="compositionally biased region" description="Low complexity" evidence="11">
    <location>
        <begin position="609"/>
        <end position="624"/>
    </location>
</feature>
<dbReference type="FunFam" id="1.10.472.80:FF:000003">
    <property type="entry name" value="Putative TBC1 domain family member 1"/>
    <property type="match status" value="1"/>
</dbReference>
<dbReference type="Gene3D" id="1.10.472.80">
    <property type="entry name" value="Ypt/Rab-GAP domain of gyp1p, domain 3"/>
    <property type="match status" value="1"/>
</dbReference>
<evidence type="ECO:0000256" key="11">
    <source>
        <dbReference type="SAM" id="MobiDB-lite"/>
    </source>
</evidence>
<feature type="compositionally biased region" description="Polar residues" evidence="11">
    <location>
        <begin position="45"/>
        <end position="55"/>
    </location>
</feature>
<feature type="compositionally biased region" description="Basic and acidic residues" evidence="11">
    <location>
        <begin position="590"/>
        <end position="599"/>
    </location>
</feature>
<comment type="subcellular location">
    <subcellularLocation>
        <location evidence="1">Cytoplasm</location>
    </subcellularLocation>
</comment>
<dbReference type="CDD" id="cd00934">
    <property type="entry name" value="PTB"/>
    <property type="match status" value="1"/>
</dbReference>
<dbReference type="FunFam" id="1.10.10.2750:FF:000002">
    <property type="entry name" value="TBC1 domain family member 4"/>
    <property type="match status" value="1"/>
</dbReference>
<feature type="domain" description="Rab-GAP TBC" evidence="13">
    <location>
        <begin position="876"/>
        <end position="1069"/>
    </location>
</feature>
<feature type="compositionally biased region" description="Polar residues" evidence="11">
    <location>
        <begin position="272"/>
        <end position="297"/>
    </location>
</feature>
<feature type="domain" description="PID" evidence="12">
    <location>
        <begin position="60"/>
        <end position="173"/>
    </location>
</feature>
<feature type="compositionally biased region" description="Basic and acidic residues" evidence="11">
    <location>
        <begin position="677"/>
        <end position="689"/>
    </location>
</feature>
<feature type="region of interest" description="Disordered" evidence="11">
    <location>
        <begin position="227"/>
        <end position="257"/>
    </location>
</feature>
<protein>
    <recommendedName>
        <fullName evidence="8">TBC1 domain family member 4</fullName>
    </recommendedName>
    <alternativeName>
        <fullName evidence="9">Akt substrate of 160 kDa</fullName>
    </alternativeName>
</protein>
<evidence type="ECO:0000259" key="13">
    <source>
        <dbReference type="PROSITE" id="PS50086"/>
    </source>
</evidence>
<keyword evidence="5" id="KW-0597">Phosphoprotein</keyword>
<evidence type="ECO:0000256" key="9">
    <source>
        <dbReference type="ARBA" id="ARBA00081861"/>
    </source>
</evidence>
<feature type="region of interest" description="Disordered" evidence="11">
    <location>
        <begin position="33"/>
        <end position="55"/>
    </location>
</feature>
<sequence length="1285" mass="146365">MASDDAGNKTNGKKVLEVTMACNNFQVVVSGDDPLRRETVETPPKYSTASSSPSKTDPAFVAMYLGSAILDRRYPPQFVMPWVMAEVKRRKSAFHEVTLHVKEHVLSAQKFNQEGVLFEHKLTCMTRFAKTHQDPRCFAYLSRQNLYCDYECHVFLAHDESVVPELFSSIQEATRRDLFVDMGENKMMNEPAKAFYEVLYLGKAKLNTKKITCDQVDKMCNRLEKQRMERKMKQKESEMERKRHGSGVSVKSLPPNLEGAVTVTENELEKQILSSGPSTDSPNNSTDEFSSTENVLENSSGSLANSFGLYSSENSKEDLSDLSNPGGNVEGTNKDVHVHFNEPHYSSSESTSDPNRAMLFRLGASEISLISLDKKHTILEKQFKDIASVSQGKEKSDTFGFIAREKGNVFVCYLMKCHNFSIVDEIMMVLRSAFRSAYEQRQQICIMCPLHQLHRLCQEINGLDSQEAHKRLMDCIQNLQEKDSIPIHSVLKAENPQSYEEIVEVLMIELRKLCELKQQDHSHISDPNKPHFRQEFSLFENRRPSVGAAAFGNIKKSLTNSFENFMAKVPHKKPNEALDRFRHRSGTDSGQRKPNEARDRFRHRSGTTESESSFSKSLESSVCSTPDASPMPSPAAVKEVHFSFPSPPSSPKSRPRSSTEGAVPDPDLASKFINTVHLDKSSDSKEPSGRRASMNSPMKQMFLLSEWGGSPGNQSKRRQSAAPSLQHGNGDTPNSARRGSWRQAIFNRVVTPVRATDKPPTVLEKSEAESMKSDTDRSAEELRALWKKAIQQTILLLKIEKEKQDIQKVFVLRGTRSLKVFPARQQEAEMSPILNYEEITPCLRDVTKEWEDMINDHNRPHIQFNHQTLLKCVQQGVPKTHRGDIWWLLTEQHKIQYPGVENQTPSKQYSELLKDLTEYQHNILIDLGRTFPGHPYFSTQLGPGQLALYNLLKAYSLLDKEVGYCQGLSFIAGILLMHMEEEHAFETLRHMMFNLGLRKQFQPNMMPLQVQLYQLTRLIHDNYKDLHDHFEEHEIAPNLYAAPWFLTVFASQFPLGFVARVFDLLLIQGVEILLKVALVLLGNHKELILQCDSFETIVEFIKTTLPEMGVIQMERVINQVFALEISKQLQAYEVEYHVLREEMLFSPTRGETDMYQKIEDANRNLKQQNMELLEKIQHIHSHHRSLEITIHNLQTNESKLKSHIKTLELERKALLNAVTKLRSLVPDEEFVKLDISLPPLSPSLSSSPIHHQNSNNSIRGAIKKAVAKSLSSPLSELGSKQFQFE</sequence>
<dbReference type="GO" id="GO:0005096">
    <property type="term" value="F:GTPase activator activity"/>
    <property type="evidence" value="ECO:0007669"/>
    <property type="project" value="UniProtKB-KW"/>
</dbReference>
<keyword evidence="10" id="KW-0175">Coiled coil</keyword>
<dbReference type="InterPro" id="IPR011993">
    <property type="entry name" value="PH-like_dom_sf"/>
</dbReference>
<evidence type="ECO:0000256" key="6">
    <source>
        <dbReference type="ARBA" id="ARBA00022737"/>
    </source>
</evidence>
<dbReference type="PANTHER" id="PTHR47219:SF16">
    <property type="entry name" value="GTPASE ACTIVATING PROTEIN"/>
    <property type="match status" value="1"/>
</dbReference>
<evidence type="ECO:0000256" key="2">
    <source>
        <dbReference type="ARBA" id="ARBA00022468"/>
    </source>
</evidence>
<dbReference type="InterPro" id="IPR050302">
    <property type="entry name" value="Rab_GAP_TBC_domain"/>
</dbReference>
<keyword evidence="3" id="KW-0488">Methylation</keyword>
<dbReference type="Proteomes" id="UP000694844">
    <property type="component" value="Chromosome 3"/>
</dbReference>
<evidence type="ECO:0000313" key="14">
    <source>
        <dbReference type="Proteomes" id="UP000694844"/>
    </source>
</evidence>
<feature type="compositionally biased region" description="Basic and acidic residues" evidence="11">
    <location>
        <begin position="227"/>
        <end position="241"/>
    </location>
</feature>
<organism evidence="14 15">
    <name type="scientific">Crassostrea virginica</name>
    <name type="common">Eastern oyster</name>
    <dbReference type="NCBI Taxonomy" id="6565"/>
    <lineage>
        <taxon>Eukaryota</taxon>
        <taxon>Metazoa</taxon>
        <taxon>Spiralia</taxon>
        <taxon>Lophotrochozoa</taxon>
        <taxon>Mollusca</taxon>
        <taxon>Bivalvia</taxon>
        <taxon>Autobranchia</taxon>
        <taxon>Pteriomorphia</taxon>
        <taxon>Ostreida</taxon>
        <taxon>Ostreoidea</taxon>
        <taxon>Ostreidae</taxon>
        <taxon>Crassostrea</taxon>
    </lineage>
</organism>
<dbReference type="InterPro" id="IPR000195">
    <property type="entry name" value="Rab-GAP-TBC_dom"/>
</dbReference>
<dbReference type="SUPFAM" id="SSF47923">
    <property type="entry name" value="Ypt/Rab-GAP domain of gyp1p"/>
    <property type="match status" value="2"/>
</dbReference>
<evidence type="ECO:0000256" key="3">
    <source>
        <dbReference type="ARBA" id="ARBA00022481"/>
    </source>
</evidence>
<dbReference type="PANTHER" id="PTHR47219">
    <property type="entry name" value="RAB GTPASE-ACTIVATING PROTEIN 1-LIKE"/>
    <property type="match status" value="1"/>
</dbReference>
<keyword evidence="4" id="KW-0963">Cytoplasm</keyword>
<dbReference type="InterPro" id="IPR021785">
    <property type="entry name" value="DUF3350"/>
</dbReference>
<dbReference type="PROSITE" id="PS50086">
    <property type="entry name" value="TBC_RABGAP"/>
    <property type="match status" value="1"/>
</dbReference>
<gene>
    <name evidence="15" type="primary">LOC111127465</name>
</gene>
<dbReference type="Pfam" id="PF00566">
    <property type="entry name" value="RabGAP-TBC"/>
    <property type="match status" value="1"/>
</dbReference>
<proteinExistence type="predicted"/>
<dbReference type="OrthoDB" id="295078at2759"/>
<feature type="region of interest" description="Disordered" evidence="11">
    <location>
        <begin position="314"/>
        <end position="334"/>
    </location>
</feature>
<dbReference type="InterPro" id="IPR006020">
    <property type="entry name" value="PTB/PI_dom"/>
</dbReference>
<feature type="compositionally biased region" description="Polar residues" evidence="11">
    <location>
        <begin position="721"/>
        <end position="737"/>
    </location>
</feature>
<keyword evidence="2" id="KW-0343">GTPase activation</keyword>
<evidence type="ECO:0000256" key="5">
    <source>
        <dbReference type="ARBA" id="ARBA00022553"/>
    </source>
</evidence>
<evidence type="ECO:0000259" key="12">
    <source>
        <dbReference type="PROSITE" id="PS01179"/>
    </source>
</evidence>
<dbReference type="InterPro" id="IPR035969">
    <property type="entry name" value="Rab-GAP_TBC_sf"/>
</dbReference>
<dbReference type="Pfam" id="PF11830">
    <property type="entry name" value="DUF3350"/>
    <property type="match status" value="1"/>
</dbReference>
<evidence type="ECO:0000313" key="15">
    <source>
        <dbReference type="RefSeq" id="XP_022328356.1"/>
    </source>
</evidence>
<dbReference type="GO" id="GO:0005737">
    <property type="term" value="C:cytoplasm"/>
    <property type="evidence" value="ECO:0007669"/>
    <property type="project" value="UniProtKB-SubCell"/>
</dbReference>
<evidence type="ECO:0000256" key="8">
    <source>
        <dbReference type="ARBA" id="ARBA00072013"/>
    </source>
</evidence>
<keyword evidence="6" id="KW-0677">Repeat</keyword>
<dbReference type="RefSeq" id="XP_022328356.1">
    <property type="nucleotide sequence ID" value="XM_022472648.1"/>
</dbReference>
<evidence type="ECO:0000256" key="10">
    <source>
        <dbReference type="SAM" id="Coils"/>
    </source>
</evidence>
<dbReference type="Pfam" id="PF00640">
    <property type="entry name" value="PID"/>
    <property type="match status" value="1"/>
</dbReference>
<dbReference type="FunFam" id="1.10.8.270:FF:000001">
    <property type="entry name" value="TBC1 domain family member 1"/>
    <property type="match status" value="1"/>
</dbReference>
<dbReference type="Gene3D" id="1.10.8.270">
    <property type="entry name" value="putative rabgap domain of human tbc1 domain family member 14 like domains"/>
    <property type="match status" value="1"/>
</dbReference>
<dbReference type="SUPFAM" id="SSF50729">
    <property type="entry name" value="PH domain-like"/>
    <property type="match status" value="2"/>
</dbReference>
<dbReference type="SMART" id="SM00164">
    <property type="entry name" value="TBC"/>
    <property type="match status" value="1"/>
</dbReference>
<feature type="coiled-coil region" evidence="10">
    <location>
        <begin position="1122"/>
        <end position="1224"/>
    </location>
</feature>
<evidence type="ECO:0000256" key="7">
    <source>
        <dbReference type="ARBA" id="ARBA00022990"/>
    </source>
</evidence>
<name>A0A8B8DMZ6_CRAVI</name>
<dbReference type="Gene3D" id="2.30.29.30">
    <property type="entry name" value="Pleckstrin-homology domain (PH domain)/Phosphotyrosine-binding domain (PTB)"/>
    <property type="match status" value="2"/>
</dbReference>
<dbReference type="PROSITE" id="PS01179">
    <property type="entry name" value="PID"/>
    <property type="match status" value="1"/>
</dbReference>
<reference evidence="15" key="1">
    <citation type="submission" date="2025-08" db="UniProtKB">
        <authorList>
            <consortium name="RefSeq"/>
        </authorList>
    </citation>
    <scope>IDENTIFICATION</scope>
    <source>
        <tissue evidence="15">Whole sample</tissue>
    </source>
</reference>
<keyword evidence="7" id="KW-0007">Acetylation</keyword>
<evidence type="ECO:0000256" key="4">
    <source>
        <dbReference type="ARBA" id="ARBA00022490"/>
    </source>
</evidence>
<dbReference type="GeneID" id="111127465"/>
<keyword evidence="14" id="KW-1185">Reference proteome</keyword>